<dbReference type="InterPro" id="IPR015424">
    <property type="entry name" value="PyrdxlP-dep_Trfase"/>
</dbReference>
<dbReference type="EMBL" id="RBXO01000001">
    <property type="protein sequence ID" value="RKT54658.1"/>
    <property type="molecule type" value="Genomic_DNA"/>
</dbReference>
<organism evidence="6 7">
    <name type="scientific">Saccharothrix australiensis</name>
    <dbReference type="NCBI Taxonomy" id="2072"/>
    <lineage>
        <taxon>Bacteria</taxon>
        <taxon>Bacillati</taxon>
        <taxon>Actinomycetota</taxon>
        <taxon>Actinomycetes</taxon>
        <taxon>Pseudonocardiales</taxon>
        <taxon>Pseudonocardiaceae</taxon>
        <taxon>Saccharothrix</taxon>
    </lineage>
</organism>
<sequence length="430" mass="45909">MTTVDHHLLHASLRDPVLSVPVFHTSVMSRYPDAISFAPGAPNPAFAEHFDATAHVERFLEHLRADEGLSDAAARTALYEYGPGKGLVTGLIAEALRRDFGLATPRGGVVVTVGAQEAMLLLLRALRRDADDLFAAVDPCFIGFSGAARLVDAELVPVAEVDGGLDLDGLARACADARSRGKRVRALYVAPDHANPSGTVLDLATRRRLLDLAEAEDFLLVEDTTYAFTAEPGAALPMLKQLDTTGRVVLLGTFSKIALPGARVGYVVADQPVRRDGATGLLADDLAALKGMISLHTPAVGQAVVGGMLLAHGGSLVELGRPKAELYRRNLRLLLAALEREIVPGDGLPAVTWNRPTGGFFVRMRLPVKADARLMETSASKYGVLWTPMSQFHLAGAGTDEIRLSCSFLTPEEIEEGVRRLADFLRGLGG</sequence>
<dbReference type="PANTHER" id="PTHR42790">
    <property type="entry name" value="AMINOTRANSFERASE"/>
    <property type="match status" value="1"/>
</dbReference>
<keyword evidence="2 6" id="KW-0032">Aminotransferase</keyword>
<dbReference type="RefSeq" id="WP_246018927.1">
    <property type="nucleotide sequence ID" value="NZ_RBXO01000001.1"/>
</dbReference>
<evidence type="ECO:0000313" key="7">
    <source>
        <dbReference type="Proteomes" id="UP000282084"/>
    </source>
</evidence>
<evidence type="ECO:0000259" key="5">
    <source>
        <dbReference type="Pfam" id="PF00155"/>
    </source>
</evidence>
<gene>
    <name evidence="6" type="ORF">C8E97_3305</name>
</gene>
<dbReference type="GO" id="GO:0030170">
    <property type="term" value="F:pyridoxal phosphate binding"/>
    <property type="evidence" value="ECO:0007669"/>
    <property type="project" value="InterPro"/>
</dbReference>
<keyword evidence="7" id="KW-1185">Reference proteome</keyword>
<evidence type="ECO:0000256" key="4">
    <source>
        <dbReference type="ARBA" id="ARBA00022898"/>
    </source>
</evidence>
<accession>A0A495W4C7</accession>
<evidence type="ECO:0000256" key="3">
    <source>
        <dbReference type="ARBA" id="ARBA00022679"/>
    </source>
</evidence>
<proteinExistence type="predicted"/>
<dbReference type="GO" id="GO:1901605">
    <property type="term" value="P:alpha-amino acid metabolic process"/>
    <property type="evidence" value="ECO:0007669"/>
    <property type="project" value="TreeGrafter"/>
</dbReference>
<comment type="caution">
    <text evidence="6">The sequence shown here is derived from an EMBL/GenBank/DDBJ whole genome shotgun (WGS) entry which is preliminary data.</text>
</comment>
<evidence type="ECO:0000256" key="1">
    <source>
        <dbReference type="ARBA" id="ARBA00001933"/>
    </source>
</evidence>
<dbReference type="AlphaFoldDB" id="A0A495W4C7"/>
<name>A0A495W4C7_9PSEU</name>
<protein>
    <submittedName>
        <fullName evidence="6">Hydroxyphenylglycine aminotransferase</fullName>
    </submittedName>
</protein>
<reference evidence="6 7" key="1">
    <citation type="submission" date="2018-10" db="EMBL/GenBank/DDBJ databases">
        <title>Sequencing the genomes of 1000 actinobacteria strains.</title>
        <authorList>
            <person name="Klenk H.-P."/>
        </authorList>
    </citation>
    <scope>NUCLEOTIDE SEQUENCE [LARGE SCALE GENOMIC DNA]</scope>
    <source>
        <strain evidence="6 7">DSM 43800</strain>
    </source>
</reference>
<evidence type="ECO:0000256" key="2">
    <source>
        <dbReference type="ARBA" id="ARBA00022576"/>
    </source>
</evidence>
<evidence type="ECO:0000313" key="6">
    <source>
        <dbReference type="EMBL" id="RKT54658.1"/>
    </source>
</evidence>
<dbReference type="Pfam" id="PF00155">
    <property type="entry name" value="Aminotran_1_2"/>
    <property type="match status" value="1"/>
</dbReference>
<dbReference type="SUPFAM" id="SSF53383">
    <property type="entry name" value="PLP-dependent transferases"/>
    <property type="match status" value="1"/>
</dbReference>
<dbReference type="Proteomes" id="UP000282084">
    <property type="component" value="Unassembled WGS sequence"/>
</dbReference>
<dbReference type="GO" id="GO:0008483">
    <property type="term" value="F:transaminase activity"/>
    <property type="evidence" value="ECO:0007669"/>
    <property type="project" value="UniProtKB-KW"/>
</dbReference>
<dbReference type="InterPro" id="IPR004839">
    <property type="entry name" value="Aminotransferase_I/II_large"/>
</dbReference>
<dbReference type="CDD" id="cd00609">
    <property type="entry name" value="AAT_like"/>
    <property type="match status" value="1"/>
</dbReference>
<dbReference type="Gene3D" id="3.40.640.10">
    <property type="entry name" value="Type I PLP-dependent aspartate aminotransferase-like (Major domain)"/>
    <property type="match status" value="1"/>
</dbReference>
<dbReference type="PANTHER" id="PTHR42790:SF19">
    <property type="entry name" value="KYNURENINE_ALPHA-AMINOADIPATE AMINOTRANSFERASE, MITOCHONDRIAL"/>
    <property type="match status" value="1"/>
</dbReference>
<dbReference type="Gene3D" id="3.90.1150.10">
    <property type="entry name" value="Aspartate Aminotransferase, domain 1"/>
    <property type="match status" value="1"/>
</dbReference>
<dbReference type="InterPro" id="IPR015422">
    <property type="entry name" value="PyrdxlP-dep_Trfase_small"/>
</dbReference>
<dbReference type="InterPro" id="IPR050859">
    <property type="entry name" value="Class-I_PLP-dep_aminotransf"/>
</dbReference>
<keyword evidence="3 6" id="KW-0808">Transferase</keyword>
<feature type="domain" description="Aminotransferase class I/classII large" evidence="5">
    <location>
        <begin position="78"/>
        <end position="421"/>
    </location>
</feature>
<comment type="cofactor">
    <cofactor evidence="1">
        <name>pyridoxal 5'-phosphate</name>
        <dbReference type="ChEBI" id="CHEBI:597326"/>
    </cofactor>
</comment>
<dbReference type="InterPro" id="IPR015421">
    <property type="entry name" value="PyrdxlP-dep_Trfase_major"/>
</dbReference>
<keyword evidence="4" id="KW-0663">Pyridoxal phosphate</keyword>